<evidence type="ECO:0000313" key="2">
    <source>
        <dbReference type="WBParaSite" id="ALUE_0000602301-mRNA-1"/>
    </source>
</evidence>
<evidence type="ECO:0000313" key="1">
    <source>
        <dbReference type="Proteomes" id="UP000036681"/>
    </source>
</evidence>
<name>A0A0M3HTM9_ASCLU</name>
<keyword evidence="1" id="KW-1185">Reference proteome</keyword>
<dbReference type="WBParaSite" id="ALUE_0000602301-mRNA-1">
    <property type="protein sequence ID" value="ALUE_0000602301-mRNA-1"/>
    <property type="gene ID" value="ALUE_0000602301"/>
</dbReference>
<accession>A0A0M3HTM9</accession>
<proteinExistence type="predicted"/>
<protein>
    <submittedName>
        <fullName evidence="2">Secreted protein</fullName>
    </submittedName>
</protein>
<sequence>MSKRVIISRICTLARVCLQIFENWHRELFFTGISFARNECSIICLLARVLASWSLSSTCLVNDATTTLSSRRRPYDQLWYSLHYFRGMPAEEVPVKEAKGVR</sequence>
<organism evidence="1 2">
    <name type="scientific">Ascaris lumbricoides</name>
    <name type="common">Giant roundworm</name>
    <dbReference type="NCBI Taxonomy" id="6252"/>
    <lineage>
        <taxon>Eukaryota</taxon>
        <taxon>Metazoa</taxon>
        <taxon>Ecdysozoa</taxon>
        <taxon>Nematoda</taxon>
        <taxon>Chromadorea</taxon>
        <taxon>Rhabditida</taxon>
        <taxon>Spirurina</taxon>
        <taxon>Ascaridomorpha</taxon>
        <taxon>Ascaridoidea</taxon>
        <taxon>Ascarididae</taxon>
        <taxon>Ascaris</taxon>
    </lineage>
</organism>
<dbReference type="AlphaFoldDB" id="A0A0M3HTM9"/>
<reference evidence="2" key="1">
    <citation type="submission" date="2017-02" db="UniProtKB">
        <authorList>
            <consortium name="WormBaseParasite"/>
        </authorList>
    </citation>
    <scope>IDENTIFICATION</scope>
</reference>
<dbReference type="Proteomes" id="UP000036681">
    <property type="component" value="Unplaced"/>
</dbReference>